<sequence length="115" mass="13543">MFHQVCLLPKDRPLLRFLWRDLKVDEPPRVFEWKVLPYGTTCRPCCATYALQRHATDHCQPADMVRFSVNNRFYIDNSRRSQEIFCLQQALISDSGPAMSQVSWMTCHKRPGRRA</sequence>
<accession>A0AAV1F9K0</accession>
<reference evidence="1" key="1">
    <citation type="submission" date="2023-08" db="EMBL/GenBank/DDBJ databases">
        <authorList>
            <person name="Alioto T."/>
            <person name="Alioto T."/>
            <person name="Gomez Garrido J."/>
        </authorList>
    </citation>
    <scope>NUCLEOTIDE SEQUENCE</scope>
</reference>
<dbReference type="Proteomes" id="UP001178508">
    <property type="component" value="Chromosome 5"/>
</dbReference>
<protein>
    <submittedName>
        <fullName evidence="1">Uncharacterized protein LOC125782590</fullName>
    </submittedName>
</protein>
<organism evidence="1 2">
    <name type="scientific">Xyrichtys novacula</name>
    <name type="common">Pearly razorfish</name>
    <name type="synonym">Hemipteronotus novacula</name>
    <dbReference type="NCBI Taxonomy" id="13765"/>
    <lineage>
        <taxon>Eukaryota</taxon>
        <taxon>Metazoa</taxon>
        <taxon>Chordata</taxon>
        <taxon>Craniata</taxon>
        <taxon>Vertebrata</taxon>
        <taxon>Euteleostomi</taxon>
        <taxon>Actinopterygii</taxon>
        <taxon>Neopterygii</taxon>
        <taxon>Teleostei</taxon>
        <taxon>Neoteleostei</taxon>
        <taxon>Acanthomorphata</taxon>
        <taxon>Eupercaria</taxon>
        <taxon>Labriformes</taxon>
        <taxon>Labridae</taxon>
        <taxon>Xyrichtys</taxon>
    </lineage>
</organism>
<dbReference type="SUPFAM" id="SSF56672">
    <property type="entry name" value="DNA/RNA polymerases"/>
    <property type="match status" value="1"/>
</dbReference>
<dbReference type="InterPro" id="IPR043502">
    <property type="entry name" value="DNA/RNA_pol_sf"/>
</dbReference>
<dbReference type="PANTHER" id="PTHR47331:SF5">
    <property type="entry name" value="RIBONUCLEASE H"/>
    <property type="match status" value="1"/>
</dbReference>
<proteinExistence type="predicted"/>
<dbReference type="AlphaFoldDB" id="A0AAV1F9K0"/>
<evidence type="ECO:0000313" key="1">
    <source>
        <dbReference type="EMBL" id="CAJ1057670.1"/>
    </source>
</evidence>
<name>A0AAV1F9K0_XYRNO</name>
<keyword evidence="2" id="KW-1185">Reference proteome</keyword>
<evidence type="ECO:0000313" key="2">
    <source>
        <dbReference type="Proteomes" id="UP001178508"/>
    </source>
</evidence>
<dbReference type="EMBL" id="OY660868">
    <property type="protein sequence ID" value="CAJ1057670.1"/>
    <property type="molecule type" value="Genomic_DNA"/>
</dbReference>
<dbReference type="PANTHER" id="PTHR47331">
    <property type="entry name" value="PHD-TYPE DOMAIN-CONTAINING PROTEIN"/>
    <property type="match status" value="1"/>
</dbReference>
<gene>
    <name evidence="1" type="ORF">XNOV1_A018273</name>
</gene>